<evidence type="ECO:0000313" key="3">
    <source>
        <dbReference type="Proteomes" id="UP000468581"/>
    </source>
</evidence>
<evidence type="ECO:0000313" key="2">
    <source>
        <dbReference type="EMBL" id="NER15492.1"/>
    </source>
</evidence>
<dbReference type="EMBL" id="JAABOO010000004">
    <property type="protein sequence ID" value="NER15492.1"/>
    <property type="molecule type" value="Genomic_DNA"/>
</dbReference>
<dbReference type="InterPro" id="IPR050570">
    <property type="entry name" value="Cell_wall_metabolism_enzyme"/>
</dbReference>
<dbReference type="InterPro" id="IPR011055">
    <property type="entry name" value="Dup_hybrid_motif"/>
</dbReference>
<evidence type="ECO:0000259" key="1">
    <source>
        <dbReference type="Pfam" id="PF01551"/>
    </source>
</evidence>
<reference evidence="2 3" key="1">
    <citation type="submission" date="2020-01" db="EMBL/GenBank/DDBJ databases">
        <title>Leptobacterium flavescens.</title>
        <authorList>
            <person name="Wang G."/>
        </authorList>
    </citation>
    <scope>NUCLEOTIDE SEQUENCE [LARGE SCALE GENOMIC DNA]</scope>
    <source>
        <strain evidence="2 3">KCTC 22160</strain>
    </source>
</reference>
<dbReference type="PANTHER" id="PTHR21666:SF294">
    <property type="entry name" value="PEPTIDASE M23"/>
    <property type="match status" value="1"/>
</dbReference>
<name>A0A6P0USG9_9FLAO</name>
<dbReference type="Gene3D" id="2.70.70.10">
    <property type="entry name" value="Glucose Permease (Domain IIA)"/>
    <property type="match status" value="1"/>
</dbReference>
<dbReference type="SUPFAM" id="SSF51261">
    <property type="entry name" value="Duplicated hybrid motif"/>
    <property type="match status" value="1"/>
</dbReference>
<dbReference type="RefSeq" id="WP_163608764.1">
    <property type="nucleotide sequence ID" value="NZ_JAABOO010000004.1"/>
</dbReference>
<dbReference type="GO" id="GO:0004222">
    <property type="term" value="F:metalloendopeptidase activity"/>
    <property type="evidence" value="ECO:0007669"/>
    <property type="project" value="TreeGrafter"/>
</dbReference>
<proteinExistence type="predicted"/>
<protein>
    <submittedName>
        <fullName evidence="2">Peptidoglycan DD-metalloendopeptidase family protein</fullName>
    </submittedName>
</protein>
<feature type="domain" description="M23ase beta-sheet core" evidence="1">
    <location>
        <begin position="142"/>
        <end position="242"/>
    </location>
</feature>
<sequence length="267" mass="30109">MNKVIFILFLSCFLTNAQDVNFKKRIVGDSIYLDIVNNIYAPIEFKITPKDSFAASIKVKREFLLKSRDTIKAVLRIPIGIESDTSKINFNKYISFDGVIGNSREIDPDLDYIYALPYKIGKKYKIIQTFGGGFSHSSERSRYAIDFGLPVGDTIYAAREGIIVRIKDQFNERGGRDFIDKANLITVLHDDGTTAAYVHLVKNGVLVKPGDRVSRGQAIGISGFTGFTTTPHLHFVVRAANNKAIPVYFEGYEGKTLRKGKKYKRYR</sequence>
<accession>A0A6P0USG9</accession>
<dbReference type="Pfam" id="PF01551">
    <property type="entry name" value="Peptidase_M23"/>
    <property type="match status" value="1"/>
</dbReference>
<dbReference type="AlphaFoldDB" id="A0A6P0USG9"/>
<comment type="caution">
    <text evidence="2">The sequence shown here is derived from an EMBL/GenBank/DDBJ whole genome shotgun (WGS) entry which is preliminary data.</text>
</comment>
<dbReference type="CDD" id="cd12797">
    <property type="entry name" value="M23_peptidase"/>
    <property type="match status" value="1"/>
</dbReference>
<gene>
    <name evidence="2" type="ORF">GWK08_18705</name>
</gene>
<keyword evidence="3" id="KW-1185">Reference proteome</keyword>
<dbReference type="Proteomes" id="UP000468581">
    <property type="component" value="Unassembled WGS sequence"/>
</dbReference>
<dbReference type="InterPro" id="IPR016047">
    <property type="entry name" value="M23ase_b-sheet_dom"/>
</dbReference>
<dbReference type="PANTHER" id="PTHR21666">
    <property type="entry name" value="PEPTIDASE-RELATED"/>
    <property type="match status" value="1"/>
</dbReference>
<organism evidence="2 3">
    <name type="scientific">Leptobacterium flavescens</name>
    <dbReference type="NCBI Taxonomy" id="472055"/>
    <lineage>
        <taxon>Bacteria</taxon>
        <taxon>Pseudomonadati</taxon>
        <taxon>Bacteroidota</taxon>
        <taxon>Flavobacteriia</taxon>
        <taxon>Flavobacteriales</taxon>
        <taxon>Flavobacteriaceae</taxon>
        <taxon>Leptobacterium</taxon>
    </lineage>
</organism>